<organism evidence="2">
    <name type="scientific">hydrothermal vent metagenome</name>
    <dbReference type="NCBI Taxonomy" id="652676"/>
    <lineage>
        <taxon>unclassified sequences</taxon>
        <taxon>metagenomes</taxon>
        <taxon>ecological metagenomes</taxon>
    </lineage>
</organism>
<dbReference type="EMBL" id="FPHC01000057">
    <property type="protein sequence ID" value="SFV60095.1"/>
    <property type="molecule type" value="Genomic_DNA"/>
</dbReference>
<protein>
    <submittedName>
        <fullName evidence="2">Cytochrome c family protein</fullName>
    </submittedName>
</protein>
<gene>
    <name evidence="2" type="ORF">MNB_SV-6-798</name>
</gene>
<name>A0A1W1C2Y1_9ZZZZ</name>
<reference evidence="2" key="1">
    <citation type="submission" date="2016-10" db="EMBL/GenBank/DDBJ databases">
        <authorList>
            <person name="de Groot N.N."/>
        </authorList>
    </citation>
    <scope>NUCLEOTIDE SEQUENCE</scope>
</reference>
<dbReference type="InterPro" id="IPR021796">
    <property type="entry name" value="Tll0287-like_dom"/>
</dbReference>
<accession>A0A1W1C2Y1</accession>
<dbReference type="AlphaFoldDB" id="A0A1W1C2Y1"/>
<sequence length="177" mass="19857">MKIKIVTVIALCSSIAFAESISPKDEGIKYIKMLGSTLKSELKAKIKDDPTAISAINFCQESASRLTEDVNKKLPKYASVRRTALRLRNEKNRADKIDIEVMNSYSDTNRSIKVVKDGNTTRVYKPLTIKKVCLKCHGSNISPEVSNIIKEKYQNDKAIGYKEGDFRGVIVAEIKRD</sequence>
<evidence type="ECO:0000259" key="1">
    <source>
        <dbReference type="Pfam" id="PF11845"/>
    </source>
</evidence>
<proteinExistence type="predicted"/>
<dbReference type="Pfam" id="PF11845">
    <property type="entry name" value="Tll0287-like"/>
    <property type="match status" value="1"/>
</dbReference>
<feature type="domain" description="Tll0287-like" evidence="1">
    <location>
        <begin position="45"/>
        <end position="172"/>
    </location>
</feature>
<evidence type="ECO:0000313" key="2">
    <source>
        <dbReference type="EMBL" id="SFV60095.1"/>
    </source>
</evidence>